<dbReference type="InterPro" id="IPR029058">
    <property type="entry name" value="AB_hydrolase_fold"/>
</dbReference>
<dbReference type="AlphaFoldDB" id="L0DN86"/>
<accession>L0DN86</accession>
<dbReference type="Proteomes" id="UP000010798">
    <property type="component" value="Chromosome"/>
</dbReference>
<evidence type="ECO:0000256" key="1">
    <source>
        <dbReference type="ARBA" id="ARBA00022729"/>
    </source>
</evidence>
<evidence type="ECO:0000256" key="2">
    <source>
        <dbReference type="SAM" id="SignalP"/>
    </source>
</evidence>
<dbReference type="PANTHER" id="PTHR43037:SF1">
    <property type="entry name" value="BLL1128 PROTEIN"/>
    <property type="match status" value="1"/>
</dbReference>
<name>L0DN86_SINAD</name>
<dbReference type="STRING" id="886293.Sinac_6191"/>
<dbReference type="HOGENOM" id="CLU_358905_0_0_0"/>
<evidence type="ECO:0000313" key="4">
    <source>
        <dbReference type="Proteomes" id="UP000010798"/>
    </source>
</evidence>
<dbReference type="KEGG" id="saci:Sinac_6191"/>
<dbReference type="OrthoDB" id="1955879at2"/>
<proteinExistence type="predicted"/>
<dbReference type="InterPro" id="IPR050955">
    <property type="entry name" value="Plant_Biomass_Hydrol_Est"/>
</dbReference>
<feature type="signal peptide" evidence="2">
    <location>
        <begin position="1"/>
        <end position="26"/>
    </location>
</feature>
<evidence type="ECO:0000313" key="3">
    <source>
        <dbReference type="EMBL" id="AGA30290.1"/>
    </source>
</evidence>
<dbReference type="Gene3D" id="3.40.50.1820">
    <property type="entry name" value="alpha/beta hydrolase"/>
    <property type="match status" value="1"/>
</dbReference>
<protein>
    <recommendedName>
        <fullName evidence="5">Alpha/beta hydrolase family protein</fullName>
    </recommendedName>
</protein>
<reference evidence="3 4" key="1">
    <citation type="submission" date="2012-02" db="EMBL/GenBank/DDBJ databases">
        <title>Complete sequence of chromosome of Singulisphaera acidiphila DSM 18658.</title>
        <authorList>
            <consortium name="US DOE Joint Genome Institute (JGI-PGF)"/>
            <person name="Lucas S."/>
            <person name="Copeland A."/>
            <person name="Lapidus A."/>
            <person name="Glavina del Rio T."/>
            <person name="Dalin E."/>
            <person name="Tice H."/>
            <person name="Bruce D."/>
            <person name="Goodwin L."/>
            <person name="Pitluck S."/>
            <person name="Peters L."/>
            <person name="Ovchinnikova G."/>
            <person name="Chertkov O."/>
            <person name="Kyrpides N."/>
            <person name="Mavromatis K."/>
            <person name="Ivanova N."/>
            <person name="Brettin T."/>
            <person name="Detter J.C."/>
            <person name="Han C."/>
            <person name="Larimer F."/>
            <person name="Land M."/>
            <person name="Hauser L."/>
            <person name="Markowitz V."/>
            <person name="Cheng J.-F."/>
            <person name="Hugenholtz P."/>
            <person name="Woyke T."/>
            <person name="Wu D."/>
            <person name="Tindall B."/>
            <person name="Pomrenke H."/>
            <person name="Brambilla E."/>
            <person name="Klenk H.-P."/>
            <person name="Eisen J.A."/>
        </authorList>
    </citation>
    <scope>NUCLEOTIDE SEQUENCE [LARGE SCALE GENOMIC DNA]</scope>
    <source>
        <strain evidence="4">ATCC BAA-1392 / DSM 18658 / VKM B-2454 / MOB10</strain>
    </source>
</reference>
<dbReference type="EMBL" id="CP003364">
    <property type="protein sequence ID" value="AGA30290.1"/>
    <property type="molecule type" value="Genomic_DNA"/>
</dbReference>
<feature type="chain" id="PRO_5003940272" description="Alpha/beta hydrolase family protein" evidence="2">
    <location>
        <begin position="27"/>
        <end position="777"/>
    </location>
</feature>
<dbReference type="eggNOG" id="COG4099">
    <property type="taxonomic scope" value="Bacteria"/>
</dbReference>
<dbReference type="RefSeq" id="WP_015249376.1">
    <property type="nucleotide sequence ID" value="NC_019892.1"/>
</dbReference>
<keyword evidence="4" id="KW-1185">Reference proteome</keyword>
<sequence>MRQAPRLRPPGCSRLTLLFLSLSALAFGENVVLKNGIVYRGAVDQDNTIVFIDDGLKRVVVRDSKIARKDPDTTFGHWEVFKLEQPLVLHGGSMPKEAFGIRTTPWNDRGRRQFEYRSAKSSKPIAMEQAIYELGPYKVKLRGVDGFWQDGRLSTKQIPREIVLSILAKVDHTNLNERRRVASFLIQAEWYGDAKRALDDLLRDFPDDASLRETIGNARTVVAQLESAQIKAELDVRRKAQQYHEVMNQLKTFPTKDVAADVLIEVRDQIRRDEAQGTADEGLAKAFRELSDRIPSDAKKAWKTPVNEMLLALAEAPDAVRDRFVAWQKVKDDPAIKDDARFALAASGYVVGADAAVTSLDLATNLWKLRDQLRAYLAGSDAGERATALDQLQTIPLPERPGQTVATLRLDVLTRLATRMTPPLDAEKKTKPGKPIIHRVREDENLAPTEYSVLLPPEYHPLRSYPAVVALHDGGGPGAAIDWWSAEATRRGYIVIAPEYRLPGQGDDYTYTTSEHAAVELALRDARRRYAIDGDRVFLGGQLRGGDMAWDYGLAHPDLFAGVAVISGRPFKYPFRYQSHAKLVPLYVALGDLTPAGPEIVFQNLLKPLISKAYDVTYVEYYHRGLEDLPEEASPVFDWMDRHRRDPFPKEFDAVTARESDNRFYGVVVREFFEGRTTAPEVVEPFGKNLKPATIKMSTSSLSNLIKIQTSGVKRLDVWVSPNLVDFNRKIEVRINKDSFSKPVAEPNIEPFLEDLRLRGDRQQIFWLKASWMSPGT</sequence>
<gene>
    <name evidence="3" type="ordered locus">Sinac_6191</name>
</gene>
<dbReference type="PANTHER" id="PTHR43037">
    <property type="entry name" value="UNNAMED PRODUCT-RELATED"/>
    <property type="match status" value="1"/>
</dbReference>
<evidence type="ECO:0008006" key="5">
    <source>
        <dbReference type="Google" id="ProtNLM"/>
    </source>
</evidence>
<keyword evidence="1 2" id="KW-0732">Signal</keyword>
<organism evidence="3 4">
    <name type="scientific">Singulisphaera acidiphila (strain ATCC BAA-1392 / DSM 18658 / VKM B-2454 / MOB10)</name>
    <dbReference type="NCBI Taxonomy" id="886293"/>
    <lineage>
        <taxon>Bacteria</taxon>
        <taxon>Pseudomonadati</taxon>
        <taxon>Planctomycetota</taxon>
        <taxon>Planctomycetia</taxon>
        <taxon>Isosphaerales</taxon>
        <taxon>Isosphaeraceae</taxon>
        <taxon>Singulisphaera</taxon>
    </lineage>
</organism>
<dbReference type="SUPFAM" id="SSF53474">
    <property type="entry name" value="alpha/beta-Hydrolases"/>
    <property type="match status" value="1"/>
</dbReference>